<keyword evidence="2 5" id="KW-0812">Transmembrane</keyword>
<feature type="transmembrane region" description="Helical" evidence="5">
    <location>
        <begin position="174"/>
        <end position="193"/>
    </location>
</feature>
<feature type="transmembrane region" description="Helical" evidence="5">
    <location>
        <begin position="87"/>
        <end position="107"/>
    </location>
</feature>
<dbReference type="CDD" id="cd00637">
    <property type="entry name" value="7tm_classA_rhodopsin-like"/>
    <property type="match status" value="1"/>
</dbReference>
<comment type="subcellular location">
    <subcellularLocation>
        <location evidence="1">Membrane</location>
    </subcellularLocation>
</comment>
<keyword evidence="8" id="KW-1185">Reference proteome</keyword>
<dbReference type="GO" id="GO:0005549">
    <property type="term" value="F:odorant binding"/>
    <property type="evidence" value="ECO:0007669"/>
    <property type="project" value="TreeGrafter"/>
</dbReference>
<evidence type="ECO:0000259" key="6">
    <source>
        <dbReference type="PROSITE" id="PS50262"/>
    </source>
</evidence>
<evidence type="ECO:0000256" key="2">
    <source>
        <dbReference type="ARBA" id="ARBA00022692"/>
    </source>
</evidence>
<evidence type="ECO:0000256" key="3">
    <source>
        <dbReference type="ARBA" id="ARBA00022989"/>
    </source>
</evidence>
<dbReference type="AlphaFoldDB" id="A0A9D3PQR8"/>
<dbReference type="InterPro" id="IPR017452">
    <property type="entry name" value="GPCR_Rhodpsn_7TM"/>
</dbReference>
<dbReference type="SUPFAM" id="SSF81321">
    <property type="entry name" value="Family A G protein-coupled receptor-like"/>
    <property type="match status" value="1"/>
</dbReference>
<gene>
    <name evidence="7" type="ORF">MATL_G00167610</name>
</gene>
<comment type="caution">
    <text evidence="7">The sequence shown here is derived from an EMBL/GenBank/DDBJ whole genome shotgun (WGS) entry which is preliminary data.</text>
</comment>
<sequence>MSTKNETDRDYIAVRVCASTTSFVILAFFNLVINWTILRDEGLRSHARFVLVFHLLFSAFVYFGVCCAFYVQIYIDARTPAAACQTLITMLITSASNILLTLTAMALDRYAAICFPLKYSSMCWMQWPWLIGVLTWGIALITPLSLLSKMEEDFATKEGRCGRELLKKGEVHKITLISLCALLILFSYCKILLESRRLGVLSPRNRVGRRTIAMHGTQLAVYILPNFVNFVLHLFQKHGYLQEGAKELFGVINFAFFSLAQCIAPIIYGLRKEELLEQLYHRFPCLSCHLKSILEWTVRTTQPCLRPQPRERAMTSQRLMSIELPRTSI</sequence>
<dbReference type="GO" id="GO:0004984">
    <property type="term" value="F:olfactory receptor activity"/>
    <property type="evidence" value="ECO:0007669"/>
    <property type="project" value="TreeGrafter"/>
</dbReference>
<protein>
    <recommendedName>
        <fullName evidence="6">G-protein coupled receptors family 1 profile domain-containing protein</fullName>
    </recommendedName>
</protein>
<dbReference type="InterPro" id="IPR000276">
    <property type="entry name" value="GPCR_Rhodpsn"/>
</dbReference>
<dbReference type="OrthoDB" id="9845816at2759"/>
<evidence type="ECO:0000313" key="7">
    <source>
        <dbReference type="EMBL" id="KAG7464647.1"/>
    </source>
</evidence>
<dbReference type="Proteomes" id="UP001046870">
    <property type="component" value="Chromosome 14"/>
</dbReference>
<dbReference type="PANTHER" id="PTHR26451">
    <property type="entry name" value="G_PROTEIN_RECEP_F1_2 DOMAIN-CONTAINING PROTEIN"/>
    <property type="match status" value="1"/>
</dbReference>
<feature type="transmembrane region" description="Helical" evidence="5">
    <location>
        <begin position="213"/>
        <end position="236"/>
    </location>
</feature>
<evidence type="ECO:0000256" key="1">
    <source>
        <dbReference type="ARBA" id="ARBA00004370"/>
    </source>
</evidence>
<dbReference type="InterPro" id="IPR052921">
    <property type="entry name" value="GPCR1_Superfamily_Member"/>
</dbReference>
<dbReference type="Gene3D" id="1.20.1070.10">
    <property type="entry name" value="Rhodopsin 7-helix transmembrane proteins"/>
    <property type="match status" value="1"/>
</dbReference>
<organism evidence="7 8">
    <name type="scientific">Megalops atlanticus</name>
    <name type="common">Tarpon</name>
    <name type="synonym">Clupea gigantea</name>
    <dbReference type="NCBI Taxonomy" id="7932"/>
    <lineage>
        <taxon>Eukaryota</taxon>
        <taxon>Metazoa</taxon>
        <taxon>Chordata</taxon>
        <taxon>Craniata</taxon>
        <taxon>Vertebrata</taxon>
        <taxon>Euteleostomi</taxon>
        <taxon>Actinopterygii</taxon>
        <taxon>Neopterygii</taxon>
        <taxon>Teleostei</taxon>
        <taxon>Elopiformes</taxon>
        <taxon>Megalopidae</taxon>
        <taxon>Megalops</taxon>
    </lineage>
</organism>
<dbReference type="FunFam" id="1.20.1070.10:FF:000096">
    <property type="entry name" value="Odorant receptor 131-2"/>
    <property type="match status" value="1"/>
</dbReference>
<feature type="domain" description="G-protein coupled receptors family 1 profile" evidence="6">
    <location>
        <begin position="29"/>
        <end position="268"/>
    </location>
</feature>
<feature type="transmembrane region" description="Helical" evidence="5">
    <location>
        <begin position="127"/>
        <end position="147"/>
    </location>
</feature>
<dbReference type="Pfam" id="PF00001">
    <property type="entry name" value="7tm_1"/>
    <property type="match status" value="1"/>
</dbReference>
<dbReference type="EMBL" id="JAFDVH010000014">
    <property type="protein sequence ID" value="KAG7464647.1"/>
    <property type="molecule type" value="Genomic_DNA"/>
</dbReference>
<dbReference type="GO" id="GO:0004930">
    <property type="term" value="F:G protein-coupled receptor activity"/>
    <property type="evidence" value="ECO:0007669"/>
    <property type="project" value="InterPro"/>
</dbReference>
<accession>A0A9D3PQR8</accession>
<dbReference type="PROSITE" id="PS50262">
    <property type="entry name" value="G_PROTEIN_RECEP_F1_2"/>
    <property type="match status" value="1"/>
</dbReference>
<evidence type="ECO:0000256" key="5">
    <source>
        <dbReference type="SAM" id="Phobius"/>
    </source>
</evidence>
<reference evidence="7" key="1">
    <citation type="submission" date="2021-01" db="EMBL/GenBank/DDBJ databases">
        <authorList>
            <person name="Zahm M."/>
            <person name="Roques C."/>
            <person name="Cabau C."/>
            <person name="Klopp C."/>
            <person name="Donnadieu C."/>
            <person name="Jouanno E."/>
            <person name="Lampietro C."/>
            <person name="Louis A."/>
            <person name="Herpin A."/>
            <person name="Echchiki A."/>
            <person name="Berthelot C."/>
            <person name="Parey E."/>
            <person name="Roest-Crollius H."/>
            <person name="Braasch I."/>
            <person name="Postlethwait J."/>
            <person name="Bobe J."/>
            <person name="Montfort J."/>
            <person name="Bouchez O."/>
            <person name="Begum T."/>
            <person name="Mejri S."/>
            <person name="Adams A."/>
            <person name="Chen W.-J."/>
            <person name="Guiguen Y."/>
        </authorList>
    </citation>
    <scope>NUCLEOTIDE SEQUENCE</scope>
    <source>
        <strain evidence="7">YG-15Mar2019-1</strain>
        <tissue evidence="7">Brain</tissue>
    </source>
</reference>
<feature type="transmembrane region" description="Helical" evidence="5">
    <location>
        <begin position="49"/>
        <end position="75"/>
    </location>
</feature>
<name>A0A9D3PQR8_MEGAT</name>
<evidence type="ECO:0000313" key="8">
    <source>
        <dbReference type="Proteomes" id="UP001046870"/>
    </source>
</evidence>
<keyword evidence="4 5" id="KW-0472">Membrane</keyword>
<proteinExistence type="predicted"/>
<dbReference type="GO" id="GO:0016020">
    <property type="term" value="C:membrane"/>
    <property type="evidence" value="ECO:0007669"/>
    <property type="project" value="UniProtKB-SubCell"/>
</dbReference>
<keyword evidence="3 5" id="KW-1133">Transmembrane helix</keyword>
<feature type="transmembrane region" description="Helical" evidence="5">
    <location>
        <begin position="248"/>
        <end position="270"/>
    </location>
</feature>
<feature type="transmembrane region" description="Helical" evidence="5">
    <location>
        <begin position="12"/>
        <end position="37"/>
    </location>
</feature>
<evidence type="ECO:0000256" key="4">
    <source>
        <dbReference type="ARBA" id="ARBA00023136"/>
    </source>
</evidence>
<dbReference type="PANTHER" id="PTHR26451:SF882">
    <property type="entry name" value="OLFACTORY RECEPTOR 11A1-LIKE ISOFORM X1"/>
    <property type="match status" value="1"/>
</dbReference>